<proteinExistence type="predicted"/>
<dbReference type="EMBL" id="BAABRI010000014">
    <property type="protein sequence ID" value="GAA5483394.1"/>
    <property type="molecule type" value="Genomic_DNA"/>
</dbReference>
<name>A0ABP9UVM8_9BACT</name>
<dbReference type="InterPro" id="IPR014710">
    <property type="entry name" value="RmlC-like_jellyroll"/>
</dbReference>
<sequence length="225" mass="24401">MNHPPSKPDPRDLAEEFGVMTALGALDGPDAAAMEHCDECPFSQAARSAMGYDESVAAMASAAFAPVDPPADLKAGIMARIQADKLSQKDAPLAGFHFLRHDEGEWTPLPGGKIRLKVISDFADSPHTLILLEADPGGVFFPHAHKGTEEVYMISGDLETEGRVMGPGDYLRSAPGTRHHKAVSHQGCRALMITARQNHPRRTYKLYQGLVRSLRSLRGKSHQAN</sequence>
<gene>
    <name evidence="2" type="ORF">Hsar01_02625</name>
</gene>
<dbReference type="Pfam" id="PF12973">
    <property type="entry name" value="Cupin_7"/>
    <property type="match status" value="1"/>
</dbReference>
<feature type="domain" description="ChrR-like cupin" evidence="1">
    <location>
        <begin position="100"/>
        <end position="192"/>
    </location>
</feature>
<dbReference type="InterPro" id="IPR011051">
    <property type="entry name" value="RmlC_Cupin_sf"/>
</dbReference>
<protein>
    <recommendedName>
        <fullName evidence="1">ChrR-like cupin domain-containing protein</fullName>
    </recommendedName>
</protein>
<reference evidence="2 3" key="1">
    <citation type="submission" date="2024-02" db="EMBL/GenBank/DDBJ databases">
        <title>Haloferula sargassicola NBRC 104335.</title>
        <authorList>
            <person name="Ichikawa N."/>
            <person name="Katano-Makiyama Y."/>
            <person name="Hidaka K."/>
        </authorList>
    </citation>
    <scope>NUCLEOTIDE SEQUENCE [LARGE SCALE GENOMIC DNA]</scope>
    <source>
        <strain evidence="2 3">NBRC 104335</strain>
    </source>
</reference>
<dbReference type="InterPro" id="IPR025979">
    <property type="entry name" value="ChrR-like_cupin_dom"/>
</dbReference>
<dbReference type="Gene3D" id="2.60.120.10">
    <property type="entry name" value="Jelly Rolls"/>
    <property type="match status" value="1"/>
</dbReference>
<dbReference type="Proteomes" id="UP001476282">
    <property type="component" value="Unassembled WGS sequence"/>
</dbReference>
<comment type="caution">
    <text evidence="2">The sequence shown here is derived from an EMBL/GenBank/DDBJ whole genome shotgun (WGS) entry which is preliminary data.</text>
</comment>
<evidence type="ECO:0000313" key="2">
    <source>
        <dbReference type="EMBL" id="GAA5483394.1"/>
    </source>
</evidence>
<evidence type="ECO:0000259" key="1">
    <source>
        <dbReference type="Pfam" id="PF12973"/>
    </source>
</evidence>
<keyword evidence="3" id="KW-1185">Reference proteome</keyword>
<accession>A0ABP9UVM8</accession>
<dbReference type="RefSeq" id="WP_353567504.1">
    <property type="nucleotide sequence ID" value="NZ_BAABRI010000014.1"/>
</dbReference>
<dbReference type="SUPFAM" id="SSF51182">
    <property type="entry name" value="RmlC-like cupins"/>
    <property type="match status" value="1"/>
</dbReference>
<organism evidence="2 3">
    <name type="scientific">Haloferula sargassicola</name>
    <dbReference type="NCBI Taxonomy" id="490096"/>
    <lineage>
        <taxon>Bacteria</taxon>
        <taxon>Pseudomonadati</taxon>
        <taxon>Verrucomicrobiota</taxon>
        <taxon>Verrucomicrobiia</taxon>
        <taxon>Verrucomicrobiales</taxon>
        <taxon>Verrucomicrobiaceae</taxon>
        <taxon>Haloferula</taxon>
    </lineage>
</organism>
<evidence type="ECO:0000313" key="3">
    <source>
        <dbReference type="Proteomes" id="UP001476282"/>
    </source>
</evidence>